<organism evidence="7 8">
    <name type="scientific">Syphacia muris</name>
    <dbReference type="NCBI Taxonomy" id="451379"/>
    <lineage>
        <taxon>Eukaryota</taxon>
        <taxon>Metazoa</taxon>
        <taxon>Ecdysozoa</taxon>
        <taxon>Nematoda</taxon>
        <taxon>Chromadorea</taxon>
        <taxon>Rhabditida</taxon>
        <taxon>Spirurina</taxon>
        <taxon>Oxyuridomorpha</taxon>
        <taxon>Oxyuroidea</taxon>
        <taxon>Oxyuridae</taxon>
        <taxon>Syphacia</taxon>
    </lineage>
</organism>
<dbReference type="InterPro" id="IPR001192">
    <property type="entry name" value="PI-PLC_fam"/>
</dbReference>
<dbReference type="GO" id="GO:0032228">
    <property type="term" value="P:regulation of synaptic transmission, GABAergic"/>
    <property type="evidence" value="ECO:0007669"/>
    <property type="project" value="TreeGrafter"/>
</dbReference>
<dbReference type="Pfam" id="PF00168">
    <property type="entry name" value="C2"/>
    <property type="match status" value="1"/>
</dbReference>
<dbReference type="GO" id="GO:0004435">
    <property type="term" value="F:phosphatidylinositol-4,5-bisphosphate phospholipase C activity"/>
    <property type="evidence" value="ECO:0007669"/>
    <property type="project" value="UniProtKB-EC"/>
</dbReference>
<dbReference type="InterPro" id="IPR015359">
    <property type="entry name" value="PLC_EF-hand-like"/>
</dbReference>
<evidence type="ECO:0000259" key="6">
    <source>
        <dbReference type="PROSITE" id="PS50008"/>
    </source>
</evidence>
<keyword evidence="4" id="KW-0378">Hydrolase</keyword>
<dbReference type="GO" id="GO:0007214">
    <property type="term" value="P:gamma-aminobutyric acid signaling pathway"/>
    <property type="evidence" value="ECO:0007669"/>
    <property type="project" value="TreeGrafter"/>
</dbReference>
<keyword evidence="7" id="KW-1185">Reference proteome</keyword>
<dbReference type="STRING" id="451379.A0A158R526"/>
<dbReference type="FunFam" id="2.30.29.30:FF:000025">
    <property type="entry name" value="Phosphoinositide phospholipase C"/>
    <property type="match status" value="1"/>
</dbReference>
<dbReference type="GO" id="GO:0046488">
    <property type="term" value="P:phosphatidylinositol metabolic process"/>
    <property type="evidence" value="ECO:0007669"/>
    <property type="project" value="TreeGrafter"/>
</dbReference>
<dbReference type="InterPro" id="IPR001711">
    <property type="entry name" value="PLipase_C_Pinositol-sp_Y"/>
</dbReference>
<comment type="subcellular location">
    <subcellularLocation>
        <location evidence="1">Cytoplasm</location>
    </subcellularLocation>
</comment>
<dbReference type="PANTHER" id="PTHR10336">
    <property type="entry name" value="PHOSPHOINOSITIDE-SPECIFIC PHOSPHOLIPASE C FAMILY PROTEIN"/>
    <property type="match status" value="1"/>
</dbReference>
<dbReference type="PROSITE" id="PS50007">
    <property type="entry name" value="PIPLC_X_DOMAIN"/>
    <property type="match status" value="1"/>
</dbReference>
<keyword evidence="2" id="KW-0963">Cytoplasm</keyword>
<feature type="domain" description="PI-PLC Y-box" evidence="6">
    <location>
        <begin position="579"/>
        <end position="669"/>
    </location>
</feature>
<dbReference type="Gene3D" id="2.60.40.150">
    <property type="entry name" value="C2 domain"/>
    <property type="match status" value="1"/>
</dbReference>
<evidence type="ECO:0000256" key="3">
    <source>
        <dbReference type="ARBA" id="ARBA00023224"/>
    </source>
</evidence>
<dbReference type="SUPFAM" id="SSF49562">
    <property type="entry name" value="C2 domain (Calcium/lipid-binding domain, CaLB)"/>
    <property type="match status" value="1"/>
</dbReference>
<dbReference type="Pfam" id="PF09279">
    <property type="entry name" value="EF-hand_like"/>
    <property type="match status" value="1"/>
</dbReference>
<dbReference type="InterPro" id="IPR000909">
    <property type="entry name" value="PLipase_C_PInositol-sp_X_dom"/>
</dbReference>
<keyword evidence="3" id="KW-0807">Transducer</keyword>
<dbReference type="WBParaSite" id="SMUV_0000528101-mRNA-1">
    <property type="protein sequence ID" value="SMUV_0000528101-mRNA-1"/>
    <property type="gene ID" value="SMUV_0000528101"/>
</dbReference>
<dbReference type="CDD" id="cd00275">
    <property type="entry name" value="C2_PLC_like"/>
    <property type="match status" value="1"/>
</dbReference>
<dbReference type="PRINTS" id="PR00390">
    <property type="entry name" value="PHPHLIPASEC"/>
</dbReference>
<dbReference type="Pfam" id="PF00388">
    <property type="entry name" value="PI-PLC-X"/>
    <property type="match status" value="1"/>
</dbReference>
<dbReference type="AlphaFoldDB" id="A0A158R526"/>
<evidence type="ECO:0000256" key="4">
    <source>
        <dbReference type="RuleBase" id="RU361133"/>
    </source>
</evidence>
<dbReference type="SMART" id="SM00149">
    <property type="entry name" value="PLCYc"/>
    <property type="match status" value="1"/>
</dbReference>
<dbReference type="CDD" id="cd16206">
    <property type="entry name" value="EFh_PRIP"/>
    <property type="match status" value="1"/>
</dbReference>
<dbReference type="SMART" id="SM00148">
    <property type="entry name" value="PLCXc"/>
    <property type="match status" value="1"/>
</dbReference>
<dbReference type="GO" id="GO:0005737">
    <property type="term" value="C:cytoplasm"/>
    <property type="evidence" value="ECO:0007669"/>
    <property type="project" value="UniProtKB-SubCell"/>
</dbReference>
<dbReference type="GO" id="GO:0051209">
    <property type="term" value="P:release of sequestered calcium ion into cytosol"/>
    <property type="evidence" value="ECO:0007669"/>
    <property type="project" value="TreeGrafter"/>
</dbReference>
<dbReference type="FunFam" id="1.10.238.10:FF:000005">
    <property type="entry name" value="Phosphoinositide phospholipase C"/>
    <property type="match status" value="1"/>
</dbReference>
<dbReference type="SMART" id="SM00239">
    <property type="entry name" value="C2"/>
    <property type="match status" value="1"/>
</dbReference>
<dbReference type="GO" id="GO:0016042">
    <property type="term" value="P:lipid catabolic process"/>
    <property type="evidence" value="ECO:0007669"/>
    <property type="project" value="UniProtKB-KW"/>
</dbReference>
<comment type="catalytic activity">
    <reaction evidence="4">
        <text>a 1,2-diacyl-sn-glycero-3-phospho-(1D-myo-inositol-4,5-bisphosphate) + H2O = 1D-myo-inositol 1,4,5-trisphosphate + a 1,2-diacyl-sn-glycerol + H(+)</text>
        <dbReference type="Rhea" id="RHEA:33179"/>
        <dbReference type="ChEBI" id="CHEBI:15377"/>
        <dbReference type="ChEBI" id="CHEBI:15378"/>
        <dbReference type="ChEBI" id="CHEBI:17815"/>
        <dbReference type="ChEBI" id="CHEBI:58456"/>
        <dbReference type="ChEBI" id="CHEBI:203600"/>
        <dbReference type="EC" id="3.1.4.11"/>
    </reaction>
</comment>
<keyword evidence="4" id="KW-0443">Lipid metabolism</keyword>
<evidence type="ECO:0000256" key="2">
    <source>
        <dbReference type="ARBA" id="ARBA00022490"/>
    </source>
</evidence>
<evidence type="ECO:0000256" key="1">
    <source>
        <dbReference type="ARBA" id="ARBA00004496"/>
    </source>
</evidence>
<dbReference type="Gene3D" id="3.20.20.190">
    <property type="entry name" value="Phosphatidylinositol (PI) phosphodiesterase"/>
    <property type="match status" value="1"/>
</dbReference>
<dbReference type="PROSITE" id="PS50004">
    <property type="entry name" value="C2"/>
    <property type="match status" value="1"/>
</dbReference>
<keyword evidence="4" id="KW-0442">Lipid degradation</keyword>
<dbReference type="SUPFAM" id="SSF47473">
    <property type="entry name" value="EF-hand"/>
    <property type="match status" value="1"/>
</dbReference>
<dbReference type="InterPro" id="IPR011993">
    <property type="entry name" value="PH-like_dom_sf"/>
</dbReference>
<dbReference type="PROSITE" id="PS50008">
    <property type="entry name" value="PIPLC_Y_DOMAIN"/>
    <property type="match status" value="1"/>
</dbReference>
<evidence type="ECO:0000259" key="5">
    <source>
        <dbReference type="PROSITE" id="PS50004"/>
    </source>
</evidence>
<dbReference type="PANTHER" id="PTHR10336:SF196">
    <property type="entry name" value="PHOSPHOINOSITIDE PHOSPHOLIPASE C"/>
    <property type="match status" value="1"/>
</dbReference>
<dbReference type="Proteomes" id="UP000046393">
    <property type="component" value="Unplaced"/>
</dbReference>
<dbReference type="SUPFAM" id="SSF50729">
    <property type="entry name" value="PH domain-like"/>
    <property type="match status" value="1"/>
</dbReference>
<evidence type="ECO:0000313" key="7">
    <source>
        <dbReference type="Proteomes" id="UP000046393"/>
    </source>
</evidence>
<sequence>MAFPLLNSLQSSVHLKTGCLTTTASPLRSSLIKHGARNRSPNGRKNVSFITQVEDKKVSNLKDCLKVMQQGTEFIKLRANVKQFRRKFTLDADLAHIRWTPTNKKPHKARIAIDSIKEIRVGRNTELLRSRENCISDMPDECAFSVIYGDDYDCLDLIARTPEEVNIWVAGLIALTSGQKIPDEVESPSGSLPLAKLRERWIESQFDEVDVEKKGFISEKAAIRLIRQMNKRLLQNRVSHKVKEAAVLKSSGTQNNEISKKQFVEIYKDLATRPEIYFLMVRYANKDYLSCNDLQIFLETEQGMVGVTRDLCESIIEQYEPSEEAKKSGYMTVDGFTNYLLCEECSVFDINRKQVYHEMNHPFSSYFISASYRTYLLEDQLKGPSSSNAYTSALKRSCRFIEMNVWEPNDAENETEPMIFHGGTTTRKIRLTEALYAIRSSAFETSRFPLFIRLFIHLNSEFQLVLATSLDSVLDTMLYRPKCDTTDWCNADRLPTPEEMQMKIILIGKRLENDNDESGEVTEEEDDPYIVPQQKTGQRKARKYVLRRELSDLICPWLKPTVCKDLPATFDDCVTTKCNLVTFAESNCLKILQNASAEFTQFSRDCLVRAIPNALRLDSSNMNPLEFWNYGVQFVSLNYQTPGLMMDLQEGKFSDNGGCGYILKPLLMRDEFYTPGDKLPLAPQILHLRILSGQQLPRPRGSNAKGDSADPFVVIEIFGVSADCAEERVNPCFDESFQFQISVPELALVRFLVLDDDFIGDDFIGQYTIPFECLQSGYRHISLSNNEGDRLENCTLFVHIAVTNRRGGGKPRRRGMSVKRKMQRVHTGMKMTGVKSVDDLFKFAVAPLSDSIDLRNKLEAAMIDWQEHCGLGPAGTIRQGLRLMHARTKTAAMNSSPPLSPSGRVYSPKLQGNLPSFQITSDEQNHPVICMYGEFPVHLQKTLVAFATLLRICTSILSKTDQLLTKLEDATKRISESYEELASLCISAGLRGLKAARASENFAWNVRLLKAQLTLMNKTQTEANDIFKQVFDAGRILGILSEKCSSQLGAKRYLHTSSC</sequence>
<dbReference type="InterPro" id="IPR000008">
    <property type="entry name" value="C2_dom"/>
</dbReference>
<evidence type="ECO:0000313" key="8">
    <source>
        <dbReference type="WBParaSite" id="SMUV_0000528101-mRNA-1"/>
    </source>
</evidence>
<dbReference type="InterPro" id="IPR035892">
    <property type="entry name" value="C2_domain_sf"/>
</dbReference>
<dbReference type="Pfam" id="PF00387">
    <property type="entry name" value="PI-PLC-Y"/>
    <property type="match status" value="1"/>
</dbReference>
<dbReference type="SUPFAM" id="SSF51695">
    <property type="entry name" value="PLC-like phosphodiesterases"/>
    <property type="match status" value="1"/>
</dbReference>
<dbReference type="CDD" id="cd08558">
    <property type="entry name" value="PI-PLCc_eukaryota"/>
    <property type="match status" value="1"/>
</dbReference>
<dbReference type="InterPro" id="IPR011992">
    <property type="entry name" value="EF-hand-dom_pair"/>
</dbReference>
<name>A0A158R526_9BILA</name>
<dbReference type="InterPro" id="IPR017946">
    <property type="entry name" value="PLC-like_Pdiesterase_TIM-brl"/>
</dbReference>
<dbReference type="Gene3D" id="2.30.29.30">
    <property type="entry name" value="Pleckstrin-homology domain (PH domain)/Phosphotyrosine-binding domain (PTB)"/>
    <property type="match status" value="1"/>
</dbReference>
<feature type="domain" description="C2" evidence="5">
    <location>
        <begin position="663"/>
        <end position="785"/>
    </location>
</feature>
<dbReference type="GO" id="GO:0048015">
    <property type="term" value="P:phosphatidylinositol-mediated signaling"/>
    <property type="evidence" value="ECO:0007669"/>
    <property type="project" value="TreeGrafter"/>
</dbReference>
<accession>A0A158R526</accession>
<protein>
    <recommendedName>
        <fullName evidence="4">Phosphoinositide phospholipase C</fullName>
        <ecNumber evidence="4">3.1.4.11</ecNumber>
    </recommendedName>
</protein>
<dbReference type="Pfam" id="PF16457">
    <property type="entry name" value="PH_12"/>
    <property type="match status" value="1"/>
</dbReference>
<proteinExistence type="predicted"/>
<reference evidence="8" key="1">
    <citation type="submission" date="2016-04" db="UniProtKB">
        <authorList>
            <consortium name="WormBaseParasite"/>
        </authorList>
    </citation>
    <scope>IDENTIFICATION</scope>
</reference>
<dbReference type="InterPro" id="IPR001849">
    <property type="entry name" value="PH_domain"/>
</dbReference>
<dbReference type="EC" id="3.1.4.11" evidence="4"/>
<dbReference type="Gene3D" id="1.10.238.10">
    <property type="entry name" value="EF-hand"/>
    <property type="match status" value="1"/>
</dbReference>